<feature type="transmembrane region" description="Helical" evidence="6">
    <location>
        <begin position="207"/>
        <end position="229"/>
    </location>
</feature>
<dbReference type="PANTHER" id="PTHR31851">
    <property type="entry name" value="FE(2+)/MN(2+) TRANSPORTER PCL1"/>
    <property type="match status" value="1"/>
</dbReference>
<dbReference type="GO" id="GO:0005794">
    <property type="term" value="C:Golgi apparatus"/>
    <property type="evidence" value="ECO:0007669"/>
    <property type="project" value="EnsemblFungi"/>
</dbReference>
<dbReference type="GO" id="GO:0006879">
    <property type="term" value="P:intracellular iron ion homeostasis"/>
    <property type="evidence" value="ECO:0007669"/>
    <property type="project" value="EnsemblFungi"/>
</dbReference>
<keyword evidence="8" id="KW-1185">Reference proteome</keyword>
<dbReference type="InParanoid" id="A0A1D2VM22"/>
<dbReference type="Proteomes" id="UP000095038">
    <property type="component" value="Unassembled WGS sequence"/>
</dbReference>
<gene>
    <name evidence="7" type="ORF">ASCRUDRAFT_56051</name>
</gene>
<evidence type="ECO:0000256" key="4">
    <source>
        <dbReference type="ARBA" id="ARBA00022989"/>
    </source>
</evidence>
<dbReference type="EMBL" id="KV454477">
    <property type="protein sequence ID" value="ODV62649.1"/>
    <property type="molecule type" value="Genomic_DNA"/>
</dbReference>
<dbReference type="GO" id="GO:0015093">
    <property type="term" value="F:ferrous iron transmembrane transporter activity"/>
    <property type="evidence" value="ECO:0007669"/>
    <property type="project" value="EnsemblFungi"/>
</dbReference>
<dbReference type="AlphaFoldDB" id="A0A1D2VM22"/>
<dbReference type="OrthoDB" id="73465at2759"/>
<dbReference type="CDD" id="cd02435">
    <property type="entry name" value="CCC1"/>
    <property type="match status" value="1"/>
</dbReference>
<name>A0A1D2VM22_9ASCO</name>
<dbReference type="InterPro" id="IPR008217">
    <property type="entry name" value="Ccc1_fam"/>
</dbReference>
<evidence type="ECO:0000256" key="2">
    <source>
        <dbReference type="ARBA" id="ARBA00007049"/>
    </source>
</evidence>
<feature type="transmembrane region" description="Helical" evidence="6">
    <location>
        <begin position="236"/>
        <end position="255"/>
    </location>
</feature>
<dbReference type="GO" id="GO:0000329">
    <property type="term" value="C:fungal-type vacuole membrane"/>
    <property type="evidence" value="ECO:0007669"/>
    <property type="project" value="EnsemblFungi"/>
</dbReference>
<organism evidence="7 8">
    <name type="scientific">Ascoidea rubescens DSM 1968</name>
    <dbReference type="NCBI Taxonomy" id="1344418"/>
    <lineage>
        <taxon>Eukaryota</taxon>
        <taxon>Fungi</taxon>
        <taxon>Dikarya</taxon>
        <taxon>Ascomycota</taxon>
        <taxon>Saccharomycotina</taxon>
        <taxon>Saccharomycetes</taxon>
        <taxon>Ascoideaceae</taxon>
        <taxon>Ascoidea</taxon>
    </lineage>
</organism>
<keyword evidence="5 6" id="KW-0472">Membrane</keyword>
<comment type="subcellular location">
    <subcellularLocation>
        <location evidence="1">Endomembrane system</location>
        <topology evidence="1">Multi-pass membrane protein</topology>
    </subcellularLocation>
</comment>
<sequence length="296" mass="32478">MSLVAVKNIISSVISQQKLKSNPDNKSLNYNTYDSSNYGSTSSCEDYNYFDRSQTIADEDNDSNSQSSSTFDPRVMSDIIIGLSDGLTVPFALTAGLSSLGDSKLVITGGFAELVSGAISMGLGGYLAAKSESQYYHNEVSKEKSLFFKNPESIESNVVDILKDIGISNQNIHSLFIHDLEQKPNKMIDFIIRYGKDLEEPAENRQFTSALTIGISYFLGGFIPLIPYFFVSTVNIGLIISCIVMMITLFLFGYVKTWVSLGNDTSLAYKSYEGIQMVLVGGFAAACAWGFVRLLE</sequence>
<keyword evidence="4 6" id="KW-1133">Transmembrane helix</keyword>
<proteinExistence type="inferred from homology"/>
<evidence type="ECO:0000313" key="8">
    <source>
        <dbReference type="Proteomes" id="UP000095038"/>
    </source>
</evidence>
<comment type="similarity">
    <text evidence="2">Belongs to the CCC1 family.</text>
</comment>
<keyword evidence="3 6" id="KW-0812">Transmembrane</keyword>
<dbReference type="GO" id="GO:0006874">
    <property type="term" value="P:intracellular calcium ion homeostasis"/>
    <property type="evidence" value="ECO:0007669"/>
    <property type="project" value="EnsemblFungi"/>
</dbReference>
<reference evidence="8" key="1">
    <citation type="submission" date="2016-05" db="EMBL/GenBank/DDBJ databases">
        <title>Comparative genomics of biotechnologically important yeasts.</title>
        <authorList>
            <consortium name="DOE Joint Genome Institute"/>
            <person name="Riley R."/>
            <person name="Haridas S."/>
            <person name="Wolfe K.H."/>
            <person name="Lopes M.R."/>
            <person name="Hittinger C.T."/>
            <person name="Goker M."/>
            <person name="Salamov A."/>
            <person name="Wisecaver J."/>
            <person name="Long T.M."/>
            <person name="Aerts A.L."/>
            <person name="Barry K."/>
            <person name="Choi C."/>
            <person name="Clum A."/>
            <person name="Coughlan A.Y."/>
            <person name="Deshpande S."/>
            <person name="Douglass A.P."/>
            <person name="Hanson S.J."/>
            <person name="Klenk H.-P."/>
            <person name="Labutti K."/>
            <person name="Lapidus A."/>
            <person name="Lindquist E."/>
            <person name="Lipzen A."/>
            <person name="Meier-Kolthoff J.P."/>
            <person name="Ohm R.A."/>
            <person name="Otillar R.P."/>
            <person name="Pangilinan J."/>
            <person name="Peng Y."/>
            <person name="Rokas A."/>
            <person name="Rosa C.A."/>
            <person name="Scheuner C."/>
            <person name="Sibirny A.A."/>
            <person name="Slot J.C."/>
            <person name="Stielow J.B."/>
            <person name="Sun H."/>
            <person name="Kurtzman C.P."/>
            <person name="Blackwell M."/>
            <person name="Grigoriev I.V."/>
            <person name="Jeffries T.W."/>
        </authorList>
    </citation>
    <scope>NUCLEOTIDE SEQUENCE [LARGE SCALE GENOMIC DNA]</scope>
    <source>
        <strain evidence="8">DSM 1968</strain>
    </source>
</reference>
<protein>
    <submittedName>
        <fullName evidence="7">DUF125-domain-containing protein</fullName>
    </submittedName>
</protein>
<evidence type="ECO:0000256" key="5">
    <source>
        <dbReference type="ARBA" id="ARBA00023136"/>
    </source>
</evidence>
<dbReference type="RefSeq" id="XP_020048956.1">
    <property type="nucleotide sequence ID" value="XM_020191171.1"/>
</dbReference>
<dbReference type="STRING" id="1344418.A0A1D2VM22"/>
<dbReference type="GO" id="GO:1990461">
    <property type="term" value="P:detoxification of iron ion"/>
    <property type="evidence" value="ECO:0007669"/>
    <property type="project" value="EnsemblFungi"/>
</dbReference>
<dbReference type="GO" id="GO:0005384">
    <property type="term" value="F:manganese ion transmembrane transporter activity"/>
    <property type="evidence" value="ECO:0007669"/>
    <property type="project" value="EnsemblFungi"/>
</dbReference>
<evidence type="ECO:0000256" key="3">
    <source>
        <dbReference type="ARBA" id="ARBA00022692"/>
    </source>
</evidence>
<dbReference type="GeneID" id="30964807"/>
<dbReference type="FunCoup" id="A0A1D2VM22">
    <property type="interactions" value="18"/>
</dbReference>
<dbReference type="GO" id="GO:0030026">
    <property type="term" value="P:intracellular manganese ion homeostasis"/>
    <property type="evidence" value="ECO:0007669"/>
    <property type="project" value="EnsemblFungi"/>
</dbReference>
<evidence type="ECO:0000313" key="7">
    <source>
        <dbReference type="EMBL" id="ODV62649.1"/>
    </source>
</evidence>
<evidence type="ECO:0000256" key="6">
    <source>
        <dbReference type="SAM" id="Phobius"/>
    </source>
</evidence>
<accession>A0A1D2VM22</accession>
<feature type="transmembrane region" description="Helical" evidence="6">
    <location>
        <begin position="275"/>
        <end position="295"/>
    </location>
</feature>
<dbReference type="Pfam" id="PF01988">
    <property type="entry name" value="VIT1"/>
    <property type="match status" value="1"/>
</dbReference>
<evidence type="ECO:0000256" key="1">
    <source>
        <dbReference type="ARBA" id="ARBA00004127"/>
    </source>
</evidence>